<feature type="transmembrane region" description="Helical" evidence="3">
    <location>
        <begin position="206"/>
        <end position="224"/>
    </location>
</feature>
<accession>A0AAU7G595</accession>
<keyword evidence="3" id="KW-1133">Transmembrane helix</keyword>
<proteinExistence type="inferred from homology"/>
<feature type="transmembrane region" description="Helical" evidence="3">
    <location>
        <begin position="68"/>
        <end position="88"/>
    </location>
</feature>
<dbReference type="InterPro" id="IPR000620">
    <property type="entry name" value="EamA_dom"/>
</dbReference>
<organism evidence="5">
    <name type="scientific">Leifsonia sp. NPDC080035</name>
    <dbReference type="NCBI Taxonomy" id="3143936"/>
    <lineage>
        <taxon>Bacteria</taxon>
        <taxon>Bacillati</taxon>
        <taxon>Actinomycetota</taxon>
        <taxon>Actinomycetes</taxon>
        <taxon>Micrococcales</taxon>
        <taxon>Microbacteriaceae</taxon>
        <taxon>Leifsonia</taxon>
    </lineage>
</organism>
<evidence type="ECO:0000256" key="3">
    <source>
        <dbReference type="SAM" id="Phobius"/>
    </source>
</evidence>
<keyword evidence="3" id="KW-0812">Transmembrane</keyword>
<dbReference type="RefSeq" id="WP_348786525.1">
    <property type="nucleotide sequence ID" value="NZ_CP157390.1"/>
</dbReference>
<dbReference type="InterPro" id="IPR037185">
    <property type="entry name" value="EmrE-like"/>
</dbReference>
<feature type="transmembrane region" description="Helical" evidence="3">
    <location>
        <begin position="176"/>
        <end position="200"/>
    </location>
</feature>
<dbReference type="GO" id="GO:0016020">
    <property type="term" value="C:membrane"/>
    <property type="evidence" value="ECO:0007669"/>
    <property type="project" value="InterPro"/>
</dbReference>
<dbReference type="EMBL" id="CP157390">
    <property type="protein sequence ID" value="XBM46540.1"/>
    <property type="molecule type" value="Genomic_DNA"/>
</dbReference>
<protein>
    <submittedName>
        <fullName evidence="5">EamA family transporter</fullName>
    </submittedName>
</protein>
<comment type="similarity">
    <text evidence="1">Belongs to the EamA transporter family.</text>
</comment>
<feature type="domain" description="EamA" evidence="4">
    <location>
        <begin position="146"/>
        <end position="275"/>
    </location>
</feature>
<feature type="transmembrane region" description="Helical" evidence="3">
    <location>
        <begin position="34"/>
        <end position="56"/>
    </location>
</feature>
<keyword evidence="3" id="KW-0472">Membrane</keyword>
<dbReference type="Pfam" id="PF00892">
    <property type="entry name" value="EamA"/>
    <property type="match status" value="1"/>
</dbReference>
<sequence length="307" mass="31110">MNRTPHPSIAALMVLGSCVSLQFGAAIATPLFGVFGPALTTAGRLLLAGAVLVAVFRPRFWTWTRRQWGAVLLFGVAMAGMNACFYASIDRIPLGIAVTIEFIGPLALAAVLSRRLRDIGWVLLAGAAIVVLGLDGTGDGRPLDIVGVLFALAAGGFWAGYILSGTRVGALVPGHGALAMAVVVGAAVVAPFGIGSAGALAASPALLLPLAAVAVLSSVIPYTLEFASMRGLDPRAFGVLLSLEPAVATLAGWMLLGQSVTWLHIAAMAAVVVASTGSTLGAARRPAPAPARDVRHDTPTAPTPVAG</sequence>
<evidence type="ECO:0000256" key="2">
    <source>
        <dbReference type="SAM" id="MobiDB-lite"/>
    </source>
</evidence>
<evidence type="ECO:0000259" key="4">
    <source>
        <dbReference type="Pfam" id="PF00892"/>
    </source>
</evidence>
<name>A0AAU7G595_9MICO</name>
<feature type="transmembrane region" description="Helical" evidence="3">
    <location>
        <begin position="236"/>
        <end position="256"/>
    </location>
</feature>
<feature type="region of interest" description="Disordered" evidence="2">
    <location>
        <begin position="281"/>
        <end position="307"/>
    </location>
</feature>
<feature type="transmembrane region" description="Helical" evidence="3">
    <location>
        <begin position="262"/>
        <end position="283"/>
    </location>
</feature>
<evidence type="ECO:0000313" key="5">
    <source>
        <dbReference type="EMBL" id="XBM46540.1"/>
    </source>
</evidence>
<reference evidence="5" key="1">
    <citation type="submission" date="2024-05" db="EMBL/GenBank/DDBJ databases">
        <title>The Natural Products Discovery Center: Release of the First 8490 Sequenced Strains for Exploring Actinobacteria Biosynthetic Diversity.</title>
        <authorList>
            <person name="Kalkreuter E."/>
            <person name="Kautsar S.A."/>
            <person name="Yang D."/>
            <person name="Bader C.D."/>
            <person name="Teijaro C.N."/>
            <person name="Fluegel L."/>
            <person name="Davis C.M."/>
            <person name="Simpson J.R."/>
            <person name="Lauterbach L."/>
            <person name="Steele A.D."/>
            <person name="Gui C."/>
            <person name="Meng S."/>
            <person name="Li G."/>
            <person name="Viehrig K."/>
            <person name="Ye F."/>
            <person name="Su P."/>
            <person name="Kiefer A.F."/>
            <person name="Nichols A."/>
            <person name="Cepeda A.J."/>
            <person name="Yan W."/>
            <person name="Fan B."/>
            <person name="Jiang Y."/>
            <person name="Adhikari A."/>
            <person name="Zheng C.-J."/>
            <person name="Schuster L."/>
            <person name="Cowan T.M."/>
            <person name="Smanski M.J."/>
            <person name="Chevrette M.G."/>
            <person name="de Carvalho L.P.S."/>
            <person name="Shen B."/>
        </authorList>
    </citation>
    <scope>NUCLEOTIDE SEQUENCE</scope>
    <source>
        <strain evidence="5">NPDC080035</strain>
    </source>
</reference>
<dbReference type="PROSITE" id="PS51257">
    <property type="entry name" value="PROKAR_LIPOPROTEIN"/>
    <property type="match status" value="1"/>
</dbReference>
<dbReference type="AlphaFoldDB" id="A0AAU7G595"/>
<dbReference type="SUPFAM" id="SSF103481">
    <property type="entry name" value="Multidrug resistance efflux transporter EmrE"/>
    <property type="match status" value="2"/>
</dbReference>
<gene>
    <name evidence="5" type="ORF">AAME72_10575</name>
</gene>
<feature type="transmembrane region" description="Helical" evidence="3">
    <location>
        <begin position="94"/>
        <end position="112"/>
    </location>
</feature>
<feature type="transmembrane region" description="Helical" evidence="3">
    <location>
        <begin position="119"/>
        <end position="137"/>
    </location>
</feature>
<feature type="transmembrane region" description="Helical" evidence="3">
    <location>
        <begin position="143"/>
        <end position="164"/>
    </location>
</feature>
<evidence type="ECO:0000256" key="1">
    <source>
        <dbReference type="ARBA" id="ARBA00007362"/>
    </source>
</evidence>